<keyword evidence="4" id="KW-0472">Membrane</keyword>
<gene>
    <name evidence="9" type="ORF">SAMN05421797_1054</name>
</gene>
<comment type="similarity">
    <text evidence="2">Belongs to the SusD family.</text>
</comment>
<feature type="chain" id="PRO_5012681367" evidence="6">
    <location>
        <begin position="22"/>
        <end position="585"/>
    </location>
</feature>
<dbReference type="InterPro" id="IPR033985">
    <property type="entry name" value="SusD-like_N"/>
</dbReference>
<dbReference type="RefSeq" id="WP_076549336.1">
    <property type="nucleotide sequence ID" value="NZ_FTMA01000005.1"/>
</dbReference>
<feature type="signal peptide" evidence="6">
    <location>
        <begin position="1"/>
        <end position="21"/>
    </location>
</feature>
<evidence type="ECO:0000313" key="9">
    <source>
        <dbReference type="EMBL" id="SIQ97901.1"/>
    </source>
</evidence>
<feature type="domain" description="RagB/SusD" evidence="7">
    <location>
        <begin position="272"/>
        <end position="585"/>
    </location>
</feature>
<dbReference type="SUPFAM" id="SSF48452">
    <property type="entry name" value="TPR-like"/>
    <property type="match status" value="1"/>
</dbReference>
<dbReference type="Pfam" id="PF07980">
    <property type="entry name" value="SusD_RagB"/>
    <property type="match status" value="1"/>
</dbReference>
<accession>A0A1N6X6N2</accession>
<dbReference type="Proteomes" id="UP000186953">
    <property type="component" value="Unassembled WGS sequence"/>
</dbReference>
<keyword evidence="10" id="KW-1185">Reference proteome</keyword>
<evidence type="ECO:0000256" key="3">
    <source>
        <dbReference type="ARBA" id="ARBA00022729"/>
    </source>
</evidence>
<dbReference type="OrthoDB" id="5694214at2"/>
<evidence type="ECO:0000259" key="7">
    <source>
        <dbReference type="Pfam" id="PF07980"/>
    </source>
</evidence>
<dbReference type="EMBL" id="FTMA01000005">
    <property type="protein sequence ID" value="SIQ97901.1"/>
    <property type="molecule type" value="Genomic_DNA"/>
</dbReference>
<evidence type="ECO:0000259" key="8">
    <source>
        <dbReference type="Pfam" id="PF14322"/>
    </source>
</evidence>
<dbReference type="PROSITE" id="PS51257">
    <property type="entry name" value="PROKAR_LIPOPROTEIN"/>
    <property type="match status" value="1"/>
</dbReference>
<dbReference type="AlphaFoldDB" id="A0A1N6X6N2"/>
<dbReference type="STRING" id="228959.SAMN05421797_1054"/>
<sequence length="585" mass="65884">MKKNKYIVAISVVLFSIVSCTELDLVPLDTPTTSPFVSTQQFREGLNEGYRHVFWIEDDSDNGIDDDKQVRTSLDRIKAGTLTAEDGTVANNWSVAYKAISRILSVKKQIENQNGVLSDNEINTFLGEANFLIASNWAYLITHFGDVPFYESQLSVEETFEMSRTDKATILQKVYAYYDIAISNLPVSYSGYQYATKGAALAMKARTALYMGDFETAAQAAKDCMDLGVYELHPDFSELFSATTRNSKEHVFTLPRNEELNIVRGDRIRWYMPRNHGGWGGQGPTWALLASFECIDGLPIDESPLFDPQNPFKNRDPRCAKTIIPFGSLEEGDGLLPRDGSNFLGIEFNPHPEKKEVMNFNTGELTRNNDSRSIGAFAPFNGLLWNKGVEETWKNPFRPDPNRMIMRYADVLLMYAEAKIELNQIDASVLNAMNQVRDRAYANSGHSNPTITTTNQAELRYKIRNERRAEFAFEKLRYMDLIRWRIAEKAITGFHYGLADVAANADVNIAPTGPLMDNVVTPGLWFWGLTPELDEDGIADFNPLVAAGMAKVLAETNFPERQYLYPIPIEETLLSPNLLPNNPGY</sequence>
<dbReference type="InterPro" id="IPR012944">
    <property type="entry name" value="SusD_RagB_dom"/>
</dbReference>
<feature type="domain" description="SusD-like N-terminal" evidence="8">
    <location>
        <begin position="81"/>
        <end position="208"/>
    </location>
</feature>
<evidence type="ECO:0000313" key="10">
    <source>
        <dbReference type="Proteomes" id="UP000186953"/>
    </source>
</evidence>
<evidence type="ECO:0000256" key="2">
    <source>
        <dbReference type="ARBA" id="ARBA00006275"/>
    </source>
</evidence>
<evidence type="ECO:0000256" key="5">
    <source>
        <dbReference type="ARBA" id="ARBA00023237"/>
    </source>
</evidence>
<comment type="subcellular location">
    <subcellularLocation>
        <location evidence="1">Cell outer membrane</location>
    </subcellularLocation>
</comment>
<dbReference type="Pfam" id="PF14322">
    <property type="entry name" value="SusD-like_3"/>
    <property type="match status" value="1"/>
</dbReference>
<dbReference type="InterPro" id="IPR011990">
    <property type="entry name" value="TPR-like_helical_dom_sf"/>
</dbReference>
<organism evidence="9 10">
    <name type="scientific">Maribacter ulvicola</name>
    <dbReference type="NCBI Taxonomy" id="228959"/>
    <lineage>
        <taxon>Bacteria</taxon>
        <taxon>Pseudomonadati</taxon>
        <taxon>Bacteroidota</taxon>
        <taxon>Flavobacteriia</taxon>
        <taxon>Flavobacteriales</taxon>
        <taxon>Flavobacteriaceae</taxon>
        <taxon>Maribacter</taxon>
    </lineage>
</organism>
<dbReference type="GO" id="GO:0009279">
    <property type="term" value="C:cell outer membrane"/>
    <property type="evidence" value="ECO:0007669"/>
    <property type="project" value="UniProtKB-SubCell"/>
</dbReference>
<name>A0A1N6X6N2_9FLAO</name>
<keyword evidence="5" id="KW-0998">Cell outer membrane</keyword>
<protein>
    <submittedName>
        <fullName evidence="9">Starch-binding associating with outer membrane</fullName>
    </submittedName>
</protein>
<evidence type="ECO:0000256" key="4">
    <source>
        <dbReference type="ARBA" id="ARBA00023136"/>
    </source>
</evidence>
<proteinExistence type="inferred from homology"/>
<evidence type="ECO:0000256" key="1">
    <source>
        <dbReference type="ARBA" id="ARBA00004442"/>
    </source>
</evidence>
<keyword evidence="3 6" id="KW-0732">Signal</keyword>
<evidence type="ECO:0000256" key="6">
    <source>
        <dbReference type="SAM" id="SignalP"/>
    </source>
</evidence>
<reference evidence="10" key="1">
    <citation type="submission" date="2017-01" db="EMBL/GenBank/DDBJ databases">
        <authorList>
            <person name="Varghese N."/>
            <person name="Submissions S."/>
        </authorList>
    </citation>
    <scope>NUCLEOTIDE SEQUENCE [LARGE SCALE GENOMIC DNA]</scope>
    <source>
        <strain evidence="10">DSM 15366</strain>
    </source>
</reference>
<dbReference type="Gene3D" id="1.25.40.390">
    <property type="match status" value="1"/>
</dbReference>